<evidence type="ECO:0000256" key="3">
    <source>
        <dbReference type="RuleBase" id="RU000408"/>
    </source>
</evidence>
<dbReference type="Proteomes" id="UP000332515">
    <property type="component" value="Unassembled WGS sequence"/>
</dbReference>
<dbReference type="Pfam" id="PF00313">
    <property type="entry name" value="CSD"/>
    <property type="match status" value="1"/>
</dbReference>
<accession>A0A6A7Y0S0</accession>
<dbReference type="Gene3D" id="2.40.50.140">
    <property type="entry name" value="Nucleic acid-binding proteins"/>
    <property type="match status" value="1"/>
</dbReference>
<keyword evidence="2" id="KW-0963">Cytoplasm</keyword>
<comment type="caution">
    <text evidence="5">The sequence shown here is derived from an EMBL/GenBank/DDBJ whole genome shotgun (WGS) entry which is preliminary data.</text>
</comment>
<dbReference type="SMART" id="SM00357">
    <property type="entry name" value="CSP"/>
    <property type="match status" value="1"/>
</dbReference>
<dbReference type="InterPro" id="IPR019844">
    <property type="entry name" value="CSD_CS"/>
</dbReference>
<dbReference type="AlphaFoldDB" id="A0A6A7Y0S0"/>
<dbReference type="PIRSF" id="PIRSF002599">
    <property type="entry name" value="Cold_shock_A"/>
    <property type="match status" value="1"/>
</dbReference>
<keyword evidence="6" id="KW-1185">Reference proteome</keyword>
<dbReference type="FunFam" id="2.40.50.140:FF:000006">
    <property type="entry name" value="Cold shock protein CspC"/>
    <property type="match status" value="1"/>
</dbReference>
<dbReference type="SUPFAM" id="SSF50249">
    <property type="entry name" value="Nucleic acid-binding proteins"/>
    <property type="match status" value="1"/>
</dbReference>
<reference evidence="5 6" key="1">
    <citation type="submission" date="2019-09" db="EMBL/GenBank/DDBJ databases">
        <title>Segnochrobactrum spirostomi gen. nov., sp. nov., isolated from the ciliate Spirostomum cf. yagiui and description of a novel family, Segnochrobactraceae fam. nov. within the order Rhizobiales of the class Alphaproteobacteria.</title>
        <authorList>
            <person name="Akter S."/>
            <person name="Shazib S.U.A."/>
            <person name="Shin M.K."/>
        </authorList>
    </citation>
    <scope>NUCLEOTIDE SEQUENCE [LARGE SCALE GENOMIC DNA]</scope>
    <source>
        <strain evidence="5 6">Sp-1</strain>
    </source>
</reference>
<dbReference type="GO" id="GO:0003676">
    <property type="term" value="F:nucleic acid binding"/>
    <property type="evidence" value="ECO:0007669"/>
    <property type="project" value="InterPro"/>
</dbReference>
<dbReference type="RefSeq" id="WP_153479742.1">
    <property type="nucleotide sequence ID" value="NZ_VWNA01000001.1"/>
</dbReference>
<evidence type="ECO:0000256" key="1">
    <source>
        <dbReference type="ARBA" id="ARBA00004496"/>
    </source>
</evidence>
<dbReference type="EMBL" id="VWNA01000001">
    <property type="protein sequence ID" value="MQT12483.1"/>
    <property type="molecule type" value="Genomic_DNA"/>
</dbReference>
<name>A0A6A7Y0S0_9HYPH</name>
<evidence type="ECO:0000259" key="4">
    <source>
        <dbReference type="PROSITE" id="PS51857"/>
    </source>
</evidence>
<dbReference type="CDD" id="cd04458">
    <property type="entry name" value="CSP_CDS"/>
    <property type="match status" value="1"/>
</dbReference>
<dbReference type="InterPro" id="IPR002059">
    <property type="entry name" value="CSP_DNA-bd"/>
</dbReference>
<dbReference type="PROSITE" id="PS00352">
    <property type="entry name" value="CSD_1"/>
    <property type="match status" value="1"/>
</dbReference>
<evidence type="ECO:0000256" key="2">
    <source>
        <dbReference type="ARBA" id="ARBA00022490"/>
    </source>
</evidence>
<feature type="domain" description="CSD" evidence="4">
    <location>
        <begin position="1"/>
        <end position="68"/>
    </location>
</feature>
<organism evidence="5 6">
    <name type="scientific">Segnochrobactrum spirostomi</name>
    <dbReference type="NCBI Taxonomy" id="2608987"/>
    <lineage>
        <taxon>Bacteria</taxon>
        <taxon>Pseudomonadati</taxon>
        <taxon>Pseudomonadota</taxon>
        <taxon>Alphaproteobacteria</taxon>
        <taxon>Hyphomicrobiales</taxon>
        <taxon>Segnochrobactraceae</taxon>
        <taxon>Segnochrobactrum</taxon>
    </lineage>
</organism>
<comment type="subcellular location">
    <subcellularLocation>
        <location evidence="1 3">Cytoplasm</location>
    </subcellularLocation>
</comment>
<dbReference type="InterPro" id="IPR012340">
    <property type="entry name" value="NA-bd_OB-fold"/>
</dbReference>
<sequence>MAKGTVKWFNAQKGYGFIQPDDGGKDVFVHISAVERAGLDDLREGQKINYEILTDRRTGKSSAGNLQAADA</sequence>
<dbReference type="InterPro" id="IPR050181">
    <property type="entry name" value="Cold_shock_domain"/>
</dbReference>
<evidence type="ECO:0000313" key="6">
    <source>
        <dbReference type="Proteomes" id="UP000332515"/>
    </source>
</evidence>
<dbReference type="PANTHER" id="PTHR11544">
    <property type="entry name" value="COLD SHOCK DOMAIN CONTAINING PROTEINS"/>
    <property type="match status" value="1"/>
</dbReference>
<dbReference type="InterPro" id="IPR011129">
    <property type="entry name" value="CSD"/>
</dbReference>
<dbReference type="GO" id="GO:0005829">
    <property type="term" value="C:cytosol"/>
    <property type="evidence" value="ECO:0007669"/>
    <property type="project" value="UniProtKB-ARBA"/>
</dbReference>
<dbReference type="PRINTS" id="PR00050">
    <property type="entry name" value="COLDSHOCK"/>
</dbReference>
<dbReference type="PROSITE" id="PS51857">
    <property type="entry name" value="CSD_2"/>
    <property type="match status" value="1"/>
</dbReference>
<evidence type="ECO:0000313" key="5">
    <source>
        <dbReference type="EMBL" id="MQT12483.1"/>
    </source>
</evidence>
<proteinExistence type="predicted"/>
<dbReference type="InterPro" id="IPR012156">
    <property type="entry name" value="Cold_shock_CspA"/>
</dbReference>
<protein>
    <submittedName>
        <fullName evidence="5">Cold-shock protein</fullName>
    </submittedName>
</protein>
<gene>
    <name evidence="5" type="ORF">F0357_07355</name>
</gene>